<evidence type="ECO:0000256" key="6">
    <source>
        <dbReference type="ARBA" id="ARBA00022989"/>
    </source>
</evidence>
<feature type="transmembrane region" description="Helical" evidence="8">
    <location>
        <begin position="195"/>
        <end position="214"/>
    </location>
</feature>
<gene>
    <name evidence="10" type="primary">jefA</name>
    <name evidence="10" type="ORF">DSM104329_00368</name>
</gene>
<evidence type="ECO:0000256" key="8">
    <source>
        <dbReference type="SAM" id="Phobius"/>
    </source>
</evidence>
<dbReference type="SUPFAM" id="SSF103473">
    <property type="entry name" value="MFS general substrate transporter"/>
    <property type="match status" value="1"/>
</dbReference>
<evidence type="ECO:0000256" key="4">
    <source>
        <dbReference type="ARBA" id="ARBA00022475"/>
    </source>
</evidence>
<dbReference type="Gene3D" id="1.20.1720.10">
    <property type="entry name" value="Multidrug resistance protein D"/>
    <property type="match status" value="1"/>
</dbReference>
<dbReference type="EMBL" id="CP087164">
    <property type="protein sequence ID" value="UGS34001.1"/>
    <property type="molecule type" value="Genomic_DNA"/>
</dbReference>
<sequence length="458" mass="45682">MRRPGIALTASSLAFALVLLDTTVVNVALPAIRDDLGASVSGLQWVVNGYTLVLAALLLSAGALADRLGARRMMRVGVAIFAVASSAAALAPSTATLVAAQVLLGAGAAALVPASLTLLTHAYPDPIRQARAVGIWAAISASAFAAGPVLGGLLVDAVGWRLVFAVNLPFAAAIALLLWRGVGETSRVARRGLDLAGQATAIVALASLTFALIASRSLGWGSPLVAGGLVLAVVAGVTFVAVERRGRAPMLPLRLFSSRAFSASTAAGSLINFALYGEFFLLSLYFQDVRGLSALETGLAFLPQPLVFALAGIPAGRLVARIGPRWPLAIGGALAAVGTFLLLGAGPDTPYSQLVISLMLFGAGGGAAIPALTAAAVSAAPPEQVGVAAAALNASRQTGGVLGVAVLGGMAHAGPQFVSGMHAGLAIAAAALTATAVLGLGLGASRRPARTELEPAQA</sequence>
<evidence type="ECO:0000259" key="9">
    <source>
        <dbReference type="PROSITE" id="PS50850"/>
    </source>
</evidence>
<dbReference type="Proteomes" id="UP001162834">
    <property type="component" value="Chromosome"/>
</dbReference>
<name>A0A9E6XT13_9ACTN</name>
<dbReference type="KEGG" id="sbae:DSM104329_00368"/>
<dbReference type="Pfam" id="PF07690">
    <property type="entry name" value="MFS_1"/>
    <property type="match status" value="2"/>
</dbReference>
<dbReference type="InterPro" id="IPR020846">
    <property type="entry name" value="MFS_dom"/>
</dbReference>
<evidence type="ECO:0000313" key="11">
    <source>
        <dbReference type="Proteomes" id="UP001162834"/>
    </source>
</evidence>
<dbReference type="GO" id="GO:0022857">
    <property type="term" value="F:transmembrane transporter activity"/>
    <property type="evidence" value="ECO:0007669"/>
    <property type="project" value="InterPro"/>
</dbReference>
<evidence type="ECO:0000256" key="2">
    <source>
        <dbReference type="ARBA" id="ARBA00008537"/>
    </source>
</evidence>
<feature type="transmembrane region" description="Helical" evidence="8">
    <location>
        <begin position="424"/>
        <end position="444"/>
    </location>
</feature>
<comment type="subcellular location">
    <subcellularLocation>
        <location evidence="1">Cell membrane</location>
        <topology evidence="1">Multi-pass membrane protein</topology>
    </subcellularLocation>
</comment>
<keyword evidence="6 8" id="KW-1133">Transmembrane helix</keyword>
<accession>A0A9E6XT13</accession>
<feature type="transmembrane region" description="Helical" evidence="8">
    <location>
        <begin position="351"/>
        <end position="377"/>
    </location>
</feature>
<dbReference type="InterPro" id="IPR011701">
    <property type="entry name" value="MFS"/>
</dbReference>
<feature type="transmembrane region" description="Helical" evidence="8">
    <location>
        <begin position="220"/>
        <end position="242"/>
    </location>
</feature>
<feature type="transmembrane region" description="Helical" evidence="8">
    <location>
        <begin position="326"/>
        <end position="345"/>
    </location>
</feature>
<feature type="domain" description="Major facilitator superfamily (MFS) profile" evidence="9">
    <location>
        <begin position="7"/>
        <end position="447"/>
    </location>
</feature>
<keyword evidence="7 8" id="KW-0472">Membrane</keyword>
<proteinExistence type="inferred from homology"/>
<dbReference type="PANTHER" id="PTHR42718">
    <property type="entry name" value="MAJOR FACILITATOR SUPERFAMILY MULTIDRUG TRANSPORTER MFSC"/>
    <property type="match status" value="1"/>
</dbReference>
<organism evidence="10 11">
    <name type="scientific">Capillimicrobium parvum</name>
    <dbReference type="NCBI Taxonomy" id="2884022"/>
    <lineage>
        <taxon>Bacteria</taxon>
        <taxon>Bacillati</taxon>
        <taxon>Actinomycetota</taxon>
        <taxon>Thermoleophilia</taxon>
        <taxon>Solirubrobacterales</taxon>
        <taxon>Capillimicrobiaceae</taxon>
        <taxon>Capillimicrobium</taxon>
    </lineage>
</organism>
<feature type="transmembrane region" description="Helical" evidence="8">
    <location>
        <begin position="76"/>
        <end position="92"/>
    </location>
</feature>
<evidence type="ECO:0000256" key="3">
    <source>
        <dbReference type="ARBA" id="ARBA00022448"/>
    </source>
</evidence>
<dbReference type="NCBIfam" id="TIGR00711">
    <property type="entry name" value="efflux_EmrB"/>
    <property type="match status" value="1"/>
</dbReference>
<evidence type="ECO:0000256" key="1">
    <source>
        <dbReference type="ARBA" id="ARBA00004651"/>
    </source>
</evidence>
<keyword evidence="11" id="KW-1185">Reference proteome</keyword>
<evidence type="ECO:0000256" key="5">
    <source>
        <dbReference type="ARBA" id="ARBA00022692"/>
    </source>
</evidence>
<feature type="transmembrane region" description="Helical" evidence="8">
    <location>
        <begin position="43"/>
        <end position="64"/>
    </location>
</feature>
<dbReference type="PANTHER" id="PTHR42718:SF9">
    <property type="entry name" value="MAJOR FACILITATOR SUPERFAMILY MULTIDRUG TRANSPORTER MFSC"/>
    <property type="match status" value="1"/>
</dbReference>
<feature type="transmembrane region" description="Helical" evidence="8">
    <location>
        <begin position="132"/>
        <end position="154"/>
    </location>
</feature>
<dbReference type="PROSITE" id="PS50850">
    <property type="entry name" value="MFS"/>
    <property type="match status" value="1"/>
</dbReference>
<keyword evidence="5 8" id="KW-0812">Transmembrane</keyword>
<feature type="transmembrane region" description="Helical" evidence="8">
    <location>
        <begin position="398"/>
        <end position="418"/>
    </location>
</feature>
<dbReference type="CDD" id="cd17321">
    <property type="entry name" value="MFS_MMR_MDR_like"/>
    <property type="match status" value="1"/>
</dbReference>
<dbReference type="AlphaFoldDB" id="A0A9E6XT13"/>
<feature type="transmembrane region" description="Helical" evidence="8">
    <location>
        <begin position="298"/>
        <end position="319"/>
    </location>
</feature>
<dbReference type="RefSeq" id="WP_259313690.1">
    <property type="nucleotide sequence ID" value="NZ_CP087164.1"/>
</dbReference>
<dbReference type="Gene3D" id="1.20.1250.20">
    <property type="entry name" value="MFS general substrate transporter like domains"/>
    <property type="match status" value="1"/>
</dbReference>
<dbReference type="GO" id="GO:0005886">
    <property type="term" value="C:plasma membrane"/>
    <property type="evidence" value="ECO:0007669"/>
    <property type="project" value="UniProtKB-SubCell"/>
</dbReference>
<dbReference type="InterPro" id="IPR004638">
    <property type="entry name" value="EmrB-like"/>
</dbReference>
<feature type="transmembrane region" description="Helical" evidence="8">
    <location>
        <begin position="98"/>
        <end position="120"/>
    </location>
</feature>
<dbReference type="InterPro" id="IPR036259">
    <property type="entry name" value="MFS_trans_sf"/>
</dbReference>
<comment type="similarity">
    <text evidence="2">Belongs to the major facilitator superfamily. EmrB family.</text>
</comment>
<feature type="transmembrane region" description="Helical" evidence="8">
    <location>
        <begin position="160"/>
        <end position="183"/>
    </location>
</feature>
<evidence type="ECO:0000256" key="7">
    <source>
        <dbReference type="ARBA" id="ARBA00023136"/>
    </source>
</evidence>
<keyword evidence="4" id="KW-1003">Cell membrane</keyword>
<evidence type="ECO:0000313" key="10">
    <source>
        <dbReference type="EMBL" id="UGS34001.1"/>
    </source>
</evidence>
<keyword evidence="3" id="KW-0813">Transport</keyword>
<feature type="transmembrane region" description="Helical" evidence="8">
    <location>
        <begin position="263"/>
        <end position="286"/>
    </location>
</feature>
<reference evidence="10" key="1">
    <citation type="journal article" date="2022" name="Int. J. Syst. Evol. Microbiol.">
        <title>Pseudomonas aegrilactucae sp. nov. and Pseudomonas morbosilactucae sp. nov., pathogens causing bacterial rot of lettuce in Japan.</title>
        <authorList>
            <person name="Sawada H."/>
            <person name="Fujikawa T."/>
            <person name="Satou M."/>
        </authorList>
    </citation>
    <scope>NUCLEOTIDE SEQUENCE</scope>
    <source>
        <strain evidence="10">0166_1</strain>
    </source>
</reference>
<protein>
    <submittedName>
        <fullName evidence="10">Drug efflux pump JefA</fullName>
    </submittedName>
</protein>